<reference evidence="2 3" key="1">
    <citation type="submission" date="2020-11" db="EMBL/GenBank/DDBJ databases">
        <title>Erythrobacter sediminis sp. nov., a marine bacterium from a tidal flat of Garorim Bay.</title>
        <authorList>
            <person name="Kim D."/>
            <person name="Yoo Y."/>
            <person name="Kim J.-J."/>
        </authorList>
    </citation>
    <scope>NUCLEOTIDE SEQUENCE [LARGE SCALE GENOMIC DNA]</scope>
    <source>
        <strain evidence="2 3">JGD-13</strain>
    </source>
</reference>
<accession>A0ABS0N435</accession>
<feature type="transmembrane region" description="Helical" evidence="1">
    <location>
        <begin position="135"/>
        <end position="152"/>
    </location>
</feature>
<proteinExistence type="predicted"/>
<protein>
    <submittedName>
        <fullName evidence="2">DUF805 domain-containing protein</fullName>
    </submittedName>
</protein>
<organism evidence="2 3">
    <name type="scientific">Aurantiacibacter sediminis</name>
    <dbReference type="NCBI Taxonomy" id="2793064"/>
    <lineage>
        <taxon>Bacteria</taxon>
        <taxon>Pseudomonadati</taxon>
        <taxon>Pseudomonadota</taxon>
        <taxon>Alphaproteobacteria</taxon>
        <taxon>Sphingomonadales</taxon>
        <taxon>Erythrobacteraceae</taxon>
        <taxon>Aurantiacibacter</taxon>
    </lineage>
</organism>
<dbReference type="Pfam" id="PF05656">
    <property type="entry name" value="DUF805"/>
    <property type="match status" value="1"/>
</dbReference>
<sequence length="170" mass="19119">MAKADLRMRPGCIADLATYSRGWKLFWDPRGRSSRTELAMLCVIPLVLIWVLADALSLFGRGAVIPDWAGLALMLASLVPMPAAIIRRLHDSDKNGWLALPIFILIGLAVYDSWLFATASYPDNDLWYNRVGLEMMYSASWLAALILLMWPARNEDNRYGPNPRPAEKVI</sequence>
<keyword evidence="1" id="KW-0812">Transmembrane</keyword>
<dbReference type="PANTHER" id="PTHR34980">
    <property type="entry name" value="INNER MEMBRANE PROTEIN-RELATED-RELATED"/>
    <property type="match status" value="1"/>
</dbReference>
<name>A0ABS0N435_9SPHN</name>
<dbReference type="Proteomes" id="UP000602442">
    <property type="component" value="Unassembled WGS sequence"/>
</dbReference>
<gene>
    <name evidence="2" type="ORF">I5L03_09115</name>
</gene>
<keyword evidence="1" id="KW-0472">Membrane</keyword>
<evidence type="ECO:0000313" key="3">
    <source>
        <dbReference type="Proteomes" id="UP000602442"/>
    </source>
</evidence>
<dbReference type="EMBL" id="JAEANY010000002">
    <property type="protein sequence ID" value="MBH5322745.1"/>
    <property type="molecule type" value="Genomic_DNA"/>
</dbReference>
<dbReference type="RefSeq" id="WP_197921423.1">
    <property type="nucleotide sequence ID" value="NZ_CAWPTA010000007.1"/>
</dbReference>
<dbReference type="PANTHER" id="PTHR34980:SF2">
    <property type="entry name" value="INNER MEMBRANE PROTEIN YHAH-RELATED"/>
    <property type="match status" value="1"/>
</dbReference>
<feature type="transmembrane region" description="Helical" evidence="1">
    <location>
        <begin position="38"/>
        <end position="59"/>
    </location>
</feature>
<dbReference type="InterPro" id="IPR008523">
    <property type="entry name" value="DUF805"/>
</dbReference>
<evidence type="ECO:0000256" key="1">
    <source>
        <dbReference type="SAM" id="Phobius"/>
    </source>
</evidence>
<keyword evidence="1" id="KW-1133">Transmembrane helix</keyword>
<comment type="caution">
    <text evidence="2">The sequence shown here is derived from an EMBL/GenBank/DDBJ whole genome shotgun (WGS) entry which is preliminary data.</text>
</comment>
<evidence type="ECO:0000313" key="2">
    <source>
        <dbReference type="EMBL" id="MBH5322745.1"/>
    </source>
</evidence>
<feature type="transmembrane region" description="Helical" evidence="1">
    <location>
        <begin position="65"/>
        <end position="85"/>
    </location>
</feature>
<feature type="transmembrane region" description="Helical" evidence="1">
    <location>
        <begin position="97"/>
        <end position="115"/>
    </location>
</feature>
<keyword evidence="3" id="KW-1185">Reference proteome</keyword>